<dbReference type="Gene3D" id="3.40.33.10">
    <property type="entry name" value="CAP"/>
    <property type="match status" value="1"/>
</dbReference>
<proteinExistence type="predicted"/>
<organism evidence="3 4">
    <name type="scientific">Capsella rubella</name>
    <dbReference type="NCBI Taxonomy" id="81985"/>
    <lineage>
        <taxon>Eukaryota</taxon>
        <taxon>Viridiplantae</taxon>
        <taxon>Streptophyta</taxon>
        <taxon>Embryophyta</taxon>
        <taxon>Tracheophyta</taxon>
        <taxon>Spermatophyta</taxon>
        <taxon>Magnoliopsida</taxon>
        <taxon>eudicotyledons</taxon>
        <taxon>Gunneridae</taxon>
        <taxon>Pentapetalae</taxon>
        <taxon>rosids</taxon>
        <taxon>malvids</taxon>
        <taxon>Brassicales</taxon>
        <taxon>Brassicaceae</taxon>
        <taxon>Camelineae</taxon>
        <taxon>Capsella</taxon>
    </lineage>
</organism>
<dbReference type="OrthoDB" id="337038at2759"/>
<dbReference type="FunFam" id="3.40.33.10:FF:000004">
    <property type="entry name" value="CAP, cysteine-rich secretory protein, antigen 5"/>
    <property type="match status" value="1"/>
</dbReference>
<dbReference type="Pfam" id="PF00188">
    <property type="entry name" value="CAP"/>
    <property type="match status" value="1"/>
</dbReference>
<keyword evidence="1" id="KW-0732">Signal</keyword>
<dbReference type="GO" id="GO:0005576">
    <property type="term" value="C:extracellular region"/>
    <property type="evidence" value="ECO:0007669"/>
    <property type="project" value="InterPro"/>
</dbReference>
<dbReference type="EMBL" id="KB870807">
    <property type="protein sequence ID" value="EOA31610.1"/>
    <property type="molecule type" value="Genomic_DNA"/>
</dbReference>
<dbReference type="eggNOG" id="KOG3017">
    <property type="taxonomic scope" value="Eukaryota"/>
</dbReference>
<sequence>MNLISYSRILIILAVLVGVLVVPSKAQYSPQDYVNAHNQARAAVGVGPIQWDDTIAAYALSNVYRLRGSCRLVPSSGHYGENMAKSNGVFSAALAVNIWVNERFSYNYAANTCNAVCSHYTQVVWRNSVKVGCARVRCDNGGNIISCNYYPRGNYNGQKPY</sequence>
<protein>
    <recommendedName>
        <fullName evidence="2">SCP domain-containing protein</fullName>
    </recommendedName>
</protein>
<dbReference type="CDD" id="cd05381">
    <property type="entry name" value="CAP_PR-1"/>
    <property type="match status" value="1"/>
</dbReference>
<keyword evidence="4" id="KW-1185">Reference proteome</keyword>
<dbReference type="PRINTS" id="PR00837">
    <property type="entry name" value="V5TPXLIKE"/>
</dbReference>
<dbReference type="InterPro" id="IPR018244">
    <property type="entry name" value="Allrgn_V5/Tpx1_CS"/>
</dbReference>
<name>R0I161_9BRAS</name>
<accession>R0I161</accession>
<evidence type="ECO:0000313" key="3">
    <source>
        <dbReference type="EMBL" id="EOA31610.1"/>
    </source>
</evidence>
<dbReference type="SUPFAM" id="SSF55797">
    <property type="entry name" value="PR-1-like"/>
    <property type="match status" value="1"/>
</dbReference>
<feature type="chain" id="PRO_5004352515" description="SCP domain-containing protein" evidence="1">
    <location>
        <begin position="27"/>
        <end position="161"/>
    </location>
</feature>
<dbReference type="Proteomes" id="UP000029121">
    <property type="component" value="Unassembled WGS sequence"/>
</dbReference>
<dbReference type="SMART" id="SM00198">
    <property type="entry name" value="SCP"/>
    <property type="match status" value="1"/>
</dbReference>
<reference evidence="4" key="1">
    <citation type="journal article" date="2013" name="Nat. Genet.">
        <title>The Capsella rubella genome and the genomic consequences of rapid mating system evolution.</title>
        <authorList>
            <person name="Slotte T."/>
            <person name="Hazzouri K.M."/>
            <person name="Agren J.A."/>
            <person name="Koenig D."/>
            <person name="Maumus F."/>
            <person name="Guo Y.L."/>
            <person name="Steige K."/>
            <person name="Platts A.E."/>
            <person name="Escobar J.S."/>
            <person name="Newman L.K."/>
            <person name="Wang W."/>
            <person name="Mandakova T."/>
            <person name="Vello E."/>
            <person name="Smith L.M."/>
            <person name="Henz S.R."/>
            <person name="Steffen J."/>
            <person name="Takuno S."/>
            <person name="Brandvain Y."/>
            <person name="Coop G."/>
            <person name="Andolfatto P."/>
            <person name="Hu T.T."/>
            <person name="Blanchette M."/>
            <person name="Clark R.M."/>
            <person name="Quesneville H."/>
            <person name="Nordborg M."/>
            <person name="Gaut B.S."/>
            <person name="Lysak M.A."/>
            <person name="Jenkins J."/>
            <person name="Grimwood J."/>
            <person name="Chapman J."/>
            <person name="Prochnik S."/>
            <person name="Shu S."/>
            <person name="Rokhsar D."/>
            <person name="Schmutz J."/>
            <person name="Weigel D."/>
            <person name="Wright S.I."/>
        </authorList>
    </citation>
    <scope>NUCLEOTIDE SEQUENCE [LARGE SCALE GENOMIC DNA]</scope>
    <source>
        <strain evidence="4">cv. Monte Gargano</strain>
    </source>
</reference>
<dbReference type="PROSITE" id="PS01010">
    <property type="entry name" value="CRISP_2"/>
    <property type="match status" value="1"/>
</dbReference>
<evidence type="ECO:0000256" key="1">
    <source>
        <dbReference type="SAM" id="SignalP"/>
    </source>
</evidence>
<dbReference type="InterPro" id="IPR014044">
    <property type="entry name" value="CAP_dom"/>
</dbReference>
<dbReference type="AlphaFoldDB" id="R0I161"/>
<dbReference type="PANTHER" id="PTHR10334">
    <property type="entry name" value="CYSTEINE-RICH SECRETORY PROTEIN-RELATED"/>
    <property type="match status" value="1"/>
</dbReference>
<feature type="signal peptide" evidence="1">
    <location>
        <begin position="1"/>
        <end position="26"/>
    </location>
</feature>
<evidence type="ECO:0000313" key="4">
    <source>
        <dbReference type="Proteomes" id="UP000029121"/>
    </source>
</evidence>
<feature type="domain" description="SCP" evidence="2">
    <location>
        <begin position="28"/>
        <end position="157"/>
    </location>
</feature>
<dbReference type="KEGG" id="crb:17893803"/>
<dbReference type="InterPro" id="IPR001283">
    <property type="entry name" value="CRISP-related"/>
</dbReference>
<evidence type="ECO:0000259" key="2">
    <source>
        <dbReference type="SMART" id="SM00198"/>
    </source>
</evidence>
<dbReference type="InterPro" id="IPR035940">
    <property type="entry name" value="CAP_sf"/>
</dbReference>
<gene>
    <name evidence="3" type="ORF">CARUB_v10014807mg</name>
</gene>